<proteinExistence type="predicted"/>
<dbReference type="GO" id="GO:0016758">
    <property type="term" value="F:hexosyltransferase activity"/>
    <property type="evidence" value="ECO:0007669"/>
    <property type="project" value="InterPro"/>
</dbReference>
<dbReference type="SUPFAM" id="SSF53756">
    <property type="entry name" value="UDP-Glycosyltransferase/glycogen phosphorylase"/>
    <property type="match status" value="1"/>
</dbReference>
<protein>
    <submittedName>
        <fullName evidence="2">UDP-N-acetylglucosamine:LPS N-acetylglucosamine transferase</fullName>
    </submittedName>
</protein>
<comment type="caution">
    <text evidence="2">The sequence shown here is derived from an EMBL/GenBank/DDBJ whole genome shotgun (WGS) entry which is preliminary data.</text>
</comment>
<feature type="domain" description="Glycosyl transferase family 28 C-terminal" evidence="1">
    <location>
        <begin position="227"/>
        <end position="289"/>
    </location>
</feature>
<accession>A0A4Q7V0R0</accession>
<reference evidence="2 3" key="1">
    <citation type="submission" date="2019-02" db="EMBL/GenBank/DDBJ databases">
        <title>Sequencing the genomes of 1000 actinobacteria strains.</title>
        <authorList>
            <person name="Klenk H.-P."/>
        </authorList>
    </citation>
    <scope>NUCLEOTIDE SEQUENCE [LARGE SCALE GENOMIC DNA]</scope>
    <source>
        <strain evidence="2 3">DSM 45779</strain>
    </source>
</reference>
<organism evidence="2 3">
    <name type="scientific">Pseudonocardia sediminis</name>
    <dbReference type="NCBI Taxonomy" id="1397368"/>
    <lineage>
        <taxon>Bacteria</taxon>
        <taxon>Bacillati</taxon>
        <taxon>Actinomycetota</taxon>
        <taxon>Actinomycetes</taxon>
        <taxon>Pseudonocardiales</taxon>
        <taxon>Pseudonocardiaceae</taxon>
        <taxon>Pseudonocardia</taxon>
    </lineage>
</organism>
<name>A0A4Q7V0R0_PSEST</name>
<keyword evidence="3" id="KW-1185">Reference proteome</keyword>
<dbReference type="Proteomes" id="UP000291591">
    <property type="component" value="Unassembled WGS sequence"/>
</dbReference>
<gene>
    <name evidence="2" type="ORF">EV383_4808</name>
</gene>
<evidence type="ECO:0000313" key="3">
    <source>
        <dbReference type="Proteomes" id="UP000291591"/>
    </source>
</evidence>
<dbReference type="Gene3D" id="3.40.50.2000">
    <property type="entry name" value="Glycogen Phosphorylase B"/>
    <property type="match status" value="1"/>
</dbReference>
<evidence type="ECO:0000313" key="2">
    <source>
        <dbReference type="EMBL" id="RZT87876.1"/>
    </source>
</evidence>
<dbReference type="OrthoDB" id="555447at2"/>
<dbReference type="EMBL" id="SHKL01000001">
    <property type="protein sequence ID" value="RZT87876.1"/>
    <property type="molecule type" value="Genomic_DNA"/>
</dbReference>
<dbReference type="RefSeq" id="WP_130291966.1">
    <property type="nucleotide sequence ID" value="NZ_SHKL01000001.1"/>
</dbReference>
<sequence>MTTLLLATTGGHLRQLDQLAKRLRLDDTRWITNEDEQSRALLAGRSVDFIPYVGPRDVTGVLRCVKSAHRTFGERSVHTAVSTGSGVALGYLPYLAARGVSCHYIESATRVSGPSVTGRLLSTYPAIRVYTQYRHWAGRRWSYAGNIFDDYEVLAKASTRSDRFRVVVSVGIATGYSFRRLIDHLIPILRAGGRLEQRIGLPVEVTWQTAGTPTDDLPIETRETVPSDELGELFASADAVVCHAGTGSAVAALQQGRRPILAPRLPSVGEIQDDHQVQLAEELSSRGLAVARDASAISVDDLIAARDVRVRSRTDVPEFLLRR</sequence>
<evidence type="ECO:0000259" key="1">
    <source>
        <dbReference type="Pfam" id="PF04101"/>
    </source>
</evidence>
<dbReference type="InterPro" id="IPR007235">
    <property type="entry name" value="Glyco_trans_28_C"/>
</dbReference>
<dbReference type="Pfam" id="PF04101">
    <property type="entry name" value="Glyco_tran_28_C"/>
    <property type="match status" value="1"/>
</dbReference>
<dbReference type="AlphaFoldDB" id="A0A4Q7V0R0"/>
<keyword evidence="2" id="KW-0808">Transferase</keyword>